<evidence type="ECO:0000259" key="3">
    <source>
        <dbReference type="Pfam" id="PF01557"/>
    </source>
</evidence>
<dbReference type="STRING" id="1793963.AXI58_15965"/>
<evidence type="ECO:0000256" key="1">
    <source>
        <dbReference type="ARBA" id="ARBA00010211"/>
    </source>
</evidence>
<dbReference type="InterPro" id="IPR011234">
    <property type="entry name" value="Fumarylacetoacetase-like_C"/>
</dbReference>
<protein>
    <recommendedName>
        <fullName evidence="3">Fumarylacetoacetase-like C-terminal domain-containing protein</fullName>
    </recommendedName>
</protein>
<keyword evidence="5" id="KW-1185">Reference proteome</keyword>
<dbReference type="RefSeq" id="WP_061521767.1">
    <property type="nucleotide sequence ID" value="NZ_JARLZY010000001.1"/>
</dbReference>
<sequence length="301" mass="32844">MKFATGELNNRKFVGLIIDDDKILDLQKAEKRLFELETIPGSLMECIKKGDKFAAHARQLAEWAKKPNDESGSFMYALSDVKLCAPIPRPSKNVICIGKNYRDHAIEMGSEADIPEHPMVFTKSPTTVIGHGDTVKSHAGVTEQLDYEGELAVVISKTGSHISKEEAHDYIFGYTIVNDITARDLQKKHKQFFIGKSLDTTCPMGPVIVHKSAVSDPQSLKVETRVNGELRQSGSAGDMIFPIAELIETLSKGMTLEAGDIIATGTPSGVGKGFHPPKFLKPGDRIDITIEPIGTLSNQIG</sequence>
<dbReference type="GO" id="GO:0018773">
    <property type="term" value="F:acetylpyruvate hydrolase activity"/>
    <property type="evidence" value="ECO:0007669"/>
    <property type="project" value="TreeGrafter"/>
</dbReference>
<dbReference type="OrthoDB" id="9805307at2"/>
<name>A0A150F6Q7_9BACI</name>
<dbReference type="Pfam" id="PF01557">
    <property type="entry name" value="FAA_hydrolase"/>
    <property type="match status" value="1"/>
</dbReference>
<evidence type="ECO:0000313" key="4">
    <source>
        <dbReference type="EMBL" id="KXZ18847.1"/>
    </source>
</evidence>
<reference evidence="5" key="1">
    <citation type="submission" date="2016-02" db="EMBL/GenBank/DDBJ databases">
        <authorList>
            <person name="Dunlap C."/>
        </authorList>
    </citation>
    <scope>NUCLEOTIDE SEQUENCE [LARGE SCALE GENOMIC DNA]</scope>
    <source>
        <strain evidence="5">NRRL B-41092</strain>
    </source>
</reference>
<dbReference type="InterPro" id="IPR036663">
    <property type="entry name" value="Fumarylacetoacetase_C_sf"/>
</dbReference>
<organism evidence="4 5">
    <name type="scientific">Bacillus nakamurai</name>
    <dbReference type="NCBI Taxonomy" id="1793963"/>
    <lineage>
        <taxon>Bacteria</taxon>
        <taxon>Bacillati</taxon>
        <taxon>Bacillota</taxon>
        <taxon>Bacilli</taxon>
        <taxon>Bacillales</taxon>
        <taxon>Bacillaceae</taxon>
        <taxon>Bacillus</taxon>
    </lineage>
</organism>
<dbReference type="Gene3D" id="3.90.850.10">
    <property type="entry name" value="Fumarylacetoacetase-like, C-terminal domain"/>
    <property type="match status" value="1"/>
</dbReference>
<dbReference type="GO" id="GO:0046872">
    <property type="term" value="F:metal ion binding"/>
    <property type="evidence" value="ECO:0007669"/>
    <property type="project" value="UniProtKB-KW"/>
</dbReference>
<evidence type="ECO:0000313" key="5">
    <source>
        <dbReference type="Proteomes" id="UP000075430"/>
    </source>
</evidence>
<dbReference type="Proteomes" id="UP000075430">
    <property type="component" value="Unassembled WGS sequence"/>
</dbReference>
<comment type="caution">
    <text evidence="4">The sequence shown here is derived from an EMBL/GenBank/DDBJ whole genome shotgun (WGS) entry which is preliminary data.</text>
</comment>
<dbReference type="PANTHER" id="PTHR11820">
    <property type="entry name" value="ACYLPYRUVASE"/>
    <property type="match status" value="1"/>
</dbReference>
<gene>
    <name evidence="4" type="ORF">AXI58_15965</name>
</gene>
<comment type="similarity">
    <text evidence="1">Belongs to the FAH family.</text>
</comment>
<dbReference type="SUPFAM" id="SSF56529">
    <property type="entry name" value="FAH"/>
    <property type="match status" value="1"/>
</dbReference>
<proteinExistence type="inferred from homology"/>
<keyword evidence="2" id="KW-0479">Metal-binding</keyword>
<dbReference type="EMBL" id="LSBA01000016">
    <property type="protein sequence ID" value="KXZ18847.1"/>
    <property type="molecule type" value="Genomic_DNA"/>
</dbReference>
<dbReference type="PANTHER" id="PTHR11820:SF7">
    <property type="entry name" value="ACYLPYRUVASE FAHD1, MITOCHONDRIAL"/>
    <property type="match status" value="1"/>
</dbReference>
<dbReference type="AlphaFoldDB" id="A0A150F6Q7"/>
<evidence type="ECO:0000256" key="2">
    <source>
        <dbReference type="ARBA" id="ARBA00022723"/>
    </source>
</evidence>
<feature type="domain" description="Fumarylacetoacetase-like C-terminal" evidence="3">
    <location>
        <begin position="94"/>
        <end position="300"/>
    </location>
</feature>
<accession>A0A150F6Q7</accession>
<dbReference type="FunFam" id="3.90.850.10:FF:000010">
    <property type="entry name" value="FAA hydrolase family protein"/>
    <property type="match status" value="1"/>
</dbReference>